<protein>
    <submittedName>
        <fullName evidence="3">Uncharacterized protein</fullName>
    </submittedName>
</protein>
<feature type="region of interest" description="Disordered" evidence="1">
    <location>
        <begin position="1"/>
        <end position="37"/>
    </location>
</feature>
<dbReference type="GeneID" id="25037920"/>
<keyword evidence="2" id="KW-1133">Transmembrane helix</keyword>
<gene>
    <name evidence="3" type="ORF">SPOG_03603</name>
</gene>
<name>S9W3B5_SCHCR</name>
<keyword evidence="2" id="KW-0812">Transmembrane</keyword>
<dbReference type="OMA" id="HINQIAT"/>
<evidence type="ECO:0000313" key="3">
    <source>
        <dbReference type="EMBL" id="EPY53049.1"/>
    </source>
</evidence>
<feature type="transmembrane region" description="Helical" evidence="2">
    <location>
        <begin position="172"/>
        <end position="190"/>
    </location>
</feature>
<accession>S9W3B5</accession>
<organism evidence="3 4">
    <name type="scientific">Schizosaccharomyces cryophilus (strain OY26 / ATCC MYA-4695 / CBS 11777 / NBRC 106824 / NRRL Y48691)</name>
    <name type="common">Fission yeast</name>
    <dbReference type="NCBI Taxonomy" id="653667"/>
    <lineage>
        <taxon>Eukaryota</taxon>
        <taxon>Fungi</taxon>
        <taxon>Dikarya</taxon>
        <taxon>Ascomycota</taxon>
        <taxon>Taphrinomycotina</taxon>
        <taxon>Schizosaccharomycetes</taxon>
        <taxon>Schizosaccharomycetales</taxon>
        <taxon>Schizosaccharomycetaceae</taxon>
        <taxon>Schizosaccharomyces</taxon>
    </lineage>
</organism>
<dbReference type="OrthoDB" id="5450587at2759"/>
<feature type="transmembrane region" description="Helical" evidence="2">
    <location>
        <begin position="66"/>
        <end position="90"/>
    </location>
</feature>
<keyword evidence="4" id="KW-1185">Reference proteome</keyword>
<keyword evidence="2" id="KW-0472">Membrane</keyword>
<feature type="transmembrane region" description="Helical" evidence="2">
    <location>
        <begin position="96"/>
        <end position="117"/>
    </location>
</feature>
<dbReference type="EMBL" id="KE546988">
    <property type="protein sequence ID" value="EPY53049.1"/>
    <property type="molecule type" value="Genomic_DNA"/>
</dbReference>
<feature type="compositionally biased region" description="Basic and acidic residues" evidence="1">
    <location>
        <begin position="13"/>
        <end position="27"/>
    </location>
</feature>
<feature type="transmembrane region" description="Helical" evidence="2">
    <location>
        <begin position="138"/>
        <end position="160"/>
    </location>
</feature>
<proteinExistence type="predicted"/>
<dbReference type="Proteomes" id="UP000015464">
    <property type="component" value="Unassembled WGS sequence"/>
</dbReference>
<dbReference type="AlphaFoldDB" id="S9W3B5"/>
<reference evidence="3 4" key="1">
    <citation type="journal article" date="2011" name="Science">
        <title>Comparative functional genomics of the fission yeasts.</title>
        <authorList>
            <person name="Rhind N."/>
            <person name="Chen Z."/>
            <person name="Yassour M."/>
            <person name="Thompson D.A."/>
            <person name="Haas B.J."/>
            <person name="Habib N."/>
            <person name="Wapinski I."/>
            <person name="Roy S."/>
            <person name="Lin M.F."/>
            <person name="Heiman D.I."/>
            <person name="Young S.K."/>
            <person name="Furuya K."/>
            <person name="Guo Y."/>
            <person name="Pidoux A."/>
            <person name="Chen H.M."/>
            <person name="Robbertse B."/>
            <person name="Goldberg J.M."/>
            <person name="Aoki K."/>
            <person name="Bayne E.H."/>
            <person name="Berlin A.M."/>
            <person name="Desjardins C.A."/>
            <person name="Dobbs E."/>
            <person name="Dukaj L."/>
            <person name="Fan L."/>
            <person name="FitzGerald M.G."/>
            <person name="French C."/>
            <person name="Gujja S."/>
            <person name="Hansen K."/>
            <person name="Keifenheim D."/>
            <person name="Levin J.Z."/>
            <person name="Mosher R.A."/>
            <person name="Mueller C.A."/>
            <person name="Pfiffner J."/>
            <person name="Priest M."/>
            <person name="Russ C."/>
            <person name="Smialowska A."/>
            <person name="Swoboda P."/>
            <person name="Sykes S.M."/>
            <person name="Vaughn M."/>
            <person name="Vengrova S."/>
            <person name="Yoder R."/>
            <person name="Zeng Q."/>
            <person name="Allshire R."/>
            <person name="Baulcombe D."/>
            <person name="Birren B.W."/>
            <person name="Brown W."/>
            <person name="Ekwall K."/>
            <person name="Kellis M."/>
            <person name="Leatherwood J."/>
            <person name="Levin H."/>
            <person name="Margalit H."/>
            <person name="Martienssen R."/>
            <person name="Nieduszynski C.A."/>
            <person name="Spatafora J.W."/>
            <person name="Friedman N."/>
            <person name="Dalgaard J.Z."/>
            <person name="Baumann P."/>
            <person name="Niki H."/>
            <person name="Regev A."/>
            <person name="Nusbaum C."/>
        </authorList>
    </citation>
    <scope>NUCLEOTIDE SEQUENCE [LARGE SCALE GENOMIC DNA]</scope>
    <source>
        <strain evidence="4">OY26 / ATCC MYA-4695 / CBS 11777 / NBRC 106824 / NRRL Y48691</strain>
    </source>
</reference>
<sequence length="230" mass="25997">MKNKYTPVSDSDDSSKTLNDEKAESRPLSDGTPPPYSASKKYIDLEIALETEEISKKKRYLTPRELAVVFTVFIVYNVCLFIARAVLLVYEIHINQIATWVLLFVWCVLFLSLAIVITQMPKEWFTQAGRSTKKVFSAMCVAALYVCSLDVPGFAMYYNIKKLIGFEKINNPLFYAVCFVNFALFLYLTMNPNARELLGSIIIDLKNDFGHGLGNAVDRLLGANRTLASY</sequence>
<evidence type="ECO:0000256" key="1">
    <source>
        <dbReference type="SAM" id="MobiDB-lite"/>
    </source>
</evidence>
<evidence type="ECO:0000313" key="4">
    <source>
        <dbReference type="Proteomes" id="UP000015464"/>
    </source>
</evidence>
<dbReference type="RefSeq" id="XP_013021320.1">
    <property type="nucleotide sequence ID" value="XM_013165866.1"/>
</dbReference>
<evidence type="ECO:0000256" key="2">
    <source>
        <dbReference type="SAM" id="Phobius"/>
    </source>
</evidence>
<dbReference type="HOGENOM" id="CLU_079136_0_0_1"/>